<evidence type="ECO:0000256" key="1">
    <source>
        <dbReference type="ARBA" id="ARBA00022723"/>
    </source>
</evidence>
<feature type="signal peptide" evidence="4">
    <location>
        <begin position="1"/>
        <end position="18"/>
    </location>
</feature>
<name>A0A5C5ZVQ5_9BACT</name>
<evidence type="ECO:0008006" key="7">
    <source>
        <dbReference type="Google" id="ProtNLM"/>
    </source>
</evidence>
<dbReference type="PANTHER" id="PTHR42970:SF1">
    <property type="entry name" value="PECTATE LYASE C-RELATED"/>
    <property type="match status" value="1"/>
</dbReference>
<sequence precursor="true">MKSVVPLSLSLLAVLAIASDLPAQPLRYDLSGKTGRRDAESYDWREWEIKSAETVSQQADGLSVSLRGVGAPLEGFLNKAGLVTGGTLVSDGVTCQGEAIEITLTGLAAGKHSLATFHNQPSGDSPSEFVLAAGDTKSTVKPANDAKINADAATAYVEFEATEGEPAVVRLTGEGLVLNGVEIDGSNPALRAALPTPTHGDGHADADEGTVALSWRPVAGATGYQVRHAAALDADEAEQNLATAPAVETTEPSLELSVEKNSLLSHAWRVDTVGADGAVTPGESWTFRTRSLAFPGAEGYGRFARGGRGGRVIKVTNLNDNGPGSFRAAVEAEGPRTVVFDVSGRIVLNDRLIIRNGDLTIAGQTAPGMGVCVSNFNLGAIGAEDLVVRYLRVRPGDTSGKTLDGMGLASCDHSIVDHCSISWSHDEAFSSRGALNITLQRTLISEALNIAGHKKYGEGSAHGFAASIGGDRGSFHHNLLAHCAGRNWSLAGGTDQANRHRGQLDLRNNVVYNWDYRTTDGGARLVQFVNNYYKSGPASRIKYYLKPQYENPSFGPQQYYVEGNVMEGVTGPEGPTGELVGMRVQGSQPEPVTLPEPFFEHHVTTTSAEQAYDDVLGDVGCNYPKLDEHDQRVIRETRTGTATYVGSKSGKPGLPDSQKDVGGWDDYPEVHRDADFDSDNDGMPNEWELASGLDPNDAADGPLDSNGDGYTNLEAFLNGLVD</sequence>
<reference evidence="5 6" key="1">
    <citation type="submission" date="2019-02" db="EMBL/GenBank/DDBJ databases">
        <title>Deep-cultivation of Planctomycetes and their phenomic and genomic characterization uncovers novel biology.</title>
        <authorList>
            <person name="Wiegand S."/>
            <person name="Jogler M."/>
            <person name="Boedeker C."/>
            <person name="Pinto D."/>
            <person name="Vollmers J."/>
            <person name="Rivas-Marin E."/>
            <person name="Kohn T."/>
            <person name="Peeters S.H."/>
            <person name="Heuer A."/>
            <person name="Rast P."/>
            <person name="Oberbeckmann S."/>
            <person name="Bunk B."/>
            <person name="Jeske O."/>
            <person name="Meyerdierks A."/>
            <person name="Storesund J.E."/>
            <person name="Kallscheuer N."/>
            <person name="Luecker S."/>
            <person name="Lage O.M."/>
            <person name="Pohl T."/>
            <person name="Merkel B.J."/>
            <person name="Hornburger P."/>
            <person name="Mueller R.-W."/>
            <person name="Bruemmer F."/>
            <person name="Labrenz M."/>
            <person name="Spormann A.M."/>
            <person name="Op Den Camp H."/>
            <person name="Overmann J."/>
            <person name="Amann R."/>
            <person name="Jetten M.S.M."/>
            <person name="Mascher T."/>
            <person name="Medema M.H."/>
            <person name="Devos D.P."/>
            <person name="Kaster A.-K."/>
            <person name="Ovreas L."/>
            <person name="Rohde M."/>
            <person name="Galperin M.Y."/>
            <person name="Jogler C."/>
        </authorList>
    </citation>
    <scope>NUCLEOTIDE SEQUENCE [LARGE SCALE GENOMIC DNA]</scope>
    <source>
        <strain evidence="5 6">Mal64</strain>
    </source>
</reference>
<evidence type="ECO:0000256" key="3">
    <source>
        <dbReference type="SAM" id="MobiDB-lite"/>
    </source>
</evidence>
<dbReference type="InterPro" id="IPR012334">
    <property type="entry name" value="Pectin_lyas_fold"/>
</dbReference>
<dbReference type="InterPro" id="IPR052063">
    <property type="entry name" value="Polysaccharide_Lyase_1"/>
</dbReference>
<evidence type="ECO:0000313" key="6">
    <source>
        <dbReference type="Proteomes" id="UP000315440"/>
    </source>
</evidence>
<keyword evidence="1" id="KW-0479">Metal-binding</keyword>
<organism evidence="5 6">
    <name type="scientific">Pseudobythopirellula maris</name>
    <dbReference type="NCBI Taxonomy" id="2527991"/>
    <lineage>
        <taxon>Bacteria</taxon>
        <taxon>Pseudomonadati</taxon>
        <taxon>Planctomycetota</taxon>
        <taxon>Planctomycetia</taxon>
        <taxon>Pirellulales</taxon>
        <taxon>Lacipirellulaceae</taxon>
        <taxon>Pseudobythopirellula</taxon>
    </lineage>
</organism>
<gene>
    <name evidence="5" type="ORF">Mal64_14300</name>
</gene>
<dbReference type="Gene3D" id="2.160.20.10">
    <property type="entry name" value="Single-stranded right-handed beta-helix, Pectin lyase-like"/>
    <property type="match status" value="1"/>
</dbReference>
<protein>
    <recommendedName>
        <fullName evidence="7">Pectate lyase</fullName>
    </recommendedName>
</protein>
<dbReference type="OrthoDB" id="9804686at2"/>
<dbReference type="GO" id="GO:0046872">
    <property type="term" value="F:metal ion binding"/>
    <property type="evidence" value="ECO:0007669"/>
    <property type="project" value="UniProtKB-KW"/>
</dbReference>
<evidence type="ECO:0000256" key="2">
    <source>
        <dbReference type="ARBA" id="ARBA00023180"/>
    </source>
</evidence>
<evidence type="ECO:0000313" key="5">
    <source>
        <dbReference type="EMBL" id="TWT91031.1"/>
    </source>
</evidence>
<dbReference type="SUPFAM" id="SSF51126">
    <property type="entry name" value="Pectin lyase-like"/>
    <property type="match status" value="1"/>
</dbReference>
<dbReference type="RefSeq" id="WP_146398412.1">
    <property type="nucleotide sequence ID" value="NZ_SJPQ01000001.1"/>
</dbReference>
<dbReference type="PANTHER" id="PTHR42970">
    <property type="entry name" value="PECTATE LYASE C-RELATED"/>
    <property type="match status" value="1"/>
</dbReference>
<accession>A0A5C5ZVQ5</accession>
<dbReference type="AlphaFoldDB" id="A0A5C5ZVQ5"/>
<feature type="region of interest" description="Disordered" evidence="3">
    <location>
        <begin position="643"/>
        <end position="708"/>
    </location>
</feature>
<proteinExistence type="predicted"/>
<dbReference type="InterPro" id="IPR011050">
    <property type="entry name" value="Pectin_lyase_fold/virulence"/>
</dbReference>
<dbReference type="EMBL" id="SJPQ01000001">
    <property type="protein sequence ID" value="TWT91031.1"/>
    <property type="molecule type" value="Genomic_DNA"/>
</dbReference>
<evidence type="ECO:0000256" key="4">
    <source>
        <dbReference type="SAM" id="SignalP"/>
    </source>
</evidence>
<comment type="caution">
    <text evidence="5">The sequence shown here is derived from an EMBL/GenBank/DDBJ whole genome shotgun (WGS) entry which is preliminary data.</text>
</comment>
<feature type="chain" id="PRO_5023027336" description="Pectate lyase" evidence="4">
    <location>
        <begin position="19"/>
        <end position="722"/>
    </location>
</feature>
<keyword evidence="4" id="KW-0732">Signal</keyword>
<dbReference type="Proteomes" id="UP000315440">
    <property type="component" value="Unassembled WGS sequence"/>
</dbReference>
<keyword evidence="6" id="KW-1185">Reference proteome</keyword>
<keyword evidence="2" id="KW-0325">Glycoprotein</keyword>